<dbReference type="Pfam" id="PF13458">
    <property type="entry name" value="Peripla_BP_6"/>
    <property type="match status" value="1"/>
</dbReference>
<accession>A0ABW1AYG5</accession>
<dbReference type="PANTHER" id="PTHR47151">
    <property type="entry name" value="LEU/ILE/VAL-BINDING ABC TRANSPORTER SUBUNIT"/>
    <property type="match status" value="1"/>
</dbReference>
<feature type="signal peptide" evidence="5">
    <location>
        <begin position="1"/>
        <end position="23"/>
    </location>
</feature>
<dbReference type="Gene3D" id="3.40.50.2300">
    <property type="match status" value="2"/>
</dbReference>
<dbReference type="InterPro" id="IPR028082">
    <property type="entry name" value="Peripla_BP_I"/>
</dbReference>
<evidence type="ECO:0000256" key="5">
    <source>
        <dbReference type="SAM" id="SignalP"/>
    </source>
</evidence>
<dbReference type="InterPro" id="IPR028081">
    <property type="entry name" value="Leu-bd"/>
</dbReference>
<protein>
    <submittedName>
        <fullName evidence="7">Branched-chain amino acid ABC transporter substrate-binding protein</fullName>
    </submittedName>
</protein>
<dbReference type="Proteomes" id="UP001595974">
    <property type="component" value="Unassembled WGS sequence"/>
</dbReference>
<name>A0ABW1AYG5_9RHOO</name>
<feature type="chain" id="PRO_5047264995" evidence="5">
    <location>
        <begin position="24"/>
        <end position="378"/>
    </location>
</feature>
<comment type="similarity">
    <text evidence="1">Belongs to the leucine-binding protein family.</text>
</comment>
<evidence type="ECO:0000313" key="8">
    <source>
        <dbReference type="Proteomes" id="UP001595974"/>
    </source>
</evidence>
<dbReference type="RefSeq" id="WP_096445016.1">
    <property type="nucleotide sequence ID" value="NZ_JBHSOG010000102.1"/>
</dbReference>
<dbReference type="PRINTS" id="PR00337">
    <property type="entry name" value="LEUILEVALBP"/>
</dbReference>
<keyword evidence="8" id="KW-1185">Reference proteome</keyword>
<organism evidence="7 8">
    <name type="scientific">Thauera sinica</name>
    <dbReference type="NCBI Taxonomy" id="2665146"/>
    <lineage>
        <taxon>Bacteria</taxon>
        <taxon>Pseudomonadati</taxon>
        <taxon>Pseudomonadota</taxon>
        <taxon>Betaproteobacteria</taxon>
        <taxon>Rhodocyclales</taxon>
        <taxon>Zoogloeaceae</taxon>
        <taxon>Thauera</taxon>
    </lineage>
</organism>
<keyword evidence="3 5" id="KW-0732">Signal</keyword>
<keyword evidence="4" id="KW-0029">Amino-acid transport</keyword>
<dbReference type="InterPro" id="IPR000709">
    <property type="entry name" value="Leu_Ile_Val-bd"/>
</dbReference>
<comment type="caution">
    <text evidence="7">The sequence shown here is derived from an EMBL/GenBank/DDBJ whole genome shotgun (WGS) entry which is preliminary data.</text>
</comment>
<evidence type="ECO:0000256" key="3">
    <source>
        <dbReference type="ARBA" id="ARBA00022729"/>
    </source>
</evidence>
<keyword evidence="2" id="KW-0813">Transport</keyword>
<gene>
    <name evidence="7" type="ORF">ACFPTN_22165</name>
</gene>
<proteinExistence type="inferred from homology"/>
<evidence type="ECO:0000256" key="2">
    <source>
        <dbReference type="ARBA" id="ARBA00022448"/>
    </source>
</evidence>
<evidence type="ECO:0000259" key="6">
    <source>
        <dbReference type="Pfam" id="PF13458"/>
    </source>
</evidence>
<dbReference type="CDD" id="cd06342">
    <property type="entry name" value="PBP1_ABC_LIVBP-like"/>
    <property type="match status" value="1"/>
</dbReference>
<reference evidence="8" key="1">
    <citation type="journal article" date="2019" name="Int. J. Syst. Evol. Microbiol.">
        <title>The Global Catalogue of Microorganisms (GCM) 10K type strain sequencing project: providing services to taxonomists for standard genome sequencing and annotation.</title>
        <authorList>
            <consortium name="The Broad Institute Genomics Platform"/>
            <consortium name="The Broad Institute Genome Sequencing Center for Infectious Disease"/>
            <person name="Wu L."/>
            <person name="Ma J."/>
        </authorList>
    </citation>
    <scope>NUCLEOTIDE SEQUENCE [LARGE SCALE GENOMIC DNA]</scope>
    <source>
        <strain evidence="8">SHR3</strain>
    </source>
</reference>
<feature type="domain" description="Leucine-binding protein" evidence="6">
    <location>
        <begin position="28"/>
        <end position="352"/>
    </location>
</feature>
<dbReference type="EMBL" id="JBHSOG010000102">
    <property type="protein sequence ID" value="MFC5772096.1"/>
    <property type="molecule type" value="Genomic_DNA"/>
</dbReference>
<dbReference type="PANTHER" id="PTHR47151:SF2">
    <property type="entry name" value="AMINO ACID BINDING PROTEIN"/>
    <property type="match status" value="1"/>
</dbReference>
<sequence>MQSNKLFIALAAASFATAGAAHAKEVIVRIGHAGPLSGPAAAFGKDGENGARLAIEDANAKKLQIGGDTVKFELVSEDDQADPRTATTVAQRLTDAGVKGVVGHVTSGASVPAARIYENAGIPMITPSSTSPKLTQQGYKMTFRVIANDLQQGNALGRYAVEQLKAAKIAVIDDRTAYGQGLADAFANAVKAAGGQIVGREFTNDKATDFMAILTKVRATNPDVVFYGGMDSQSAPLTRQMKQLGLTAKFLTGDGGCTGEMIKMAGDALSAATYCTQAGIPLDKMPGGSAFRTQFKQRYGNDIHVYAPYSYDATMALIEAMKAAGSVEPAKYQPVLKTLALQGVTGPLAFDQSGDIKGGAITVSNFSAGRWAPLQTLQ</sequence>
<dbReference type="SUPFAM" id="SSF53822">
    <property type="entry name" value="Periplasmic binding protein-like I"/>
    <property type="match status" value="1"/>
</dbReference>
<evidence type="ECO:0000256" key="1">
    <source>
        <dbReference type="ARBA" id="ARBA00010062"/>
    </source>
</evidence>
<evidence type="ECO:0000313" key="7">
    <source>
        <dbReference type="EMBL" id="MFC5772096.1"/>
    </source>
</evidence>
<evidence type="ECO:0000256" key="4">
    <source>
        <dbReference type="ARBA" id="ARBA00022970"/>
    </source>
</evidence>